<proteinExistence type="inferred from homology"/>
<keyword evidence="7 8" id="KW-0472">Membrane</keyword>
<keyword evidence="11" id="KW-1185">Reference proteome</keyword>
<evidence type="ECO:0000256" key="3">
    <source>
        <dbReference type="ARBA" id="ARBA00022475"/>
    </source>
</evidence>
<protein>
    <recommendedName>
        <fullName evidence="9">Bacterial sugar transferase domain-containing protein</fullName>
    </recommendedName>
</protein>
<dbReference type="Pfam" id="PF02397">
    <property type="entry name" value="Bac_transf"/>
    <property type="match status" value="1"/>
</dbReference>
<keyword evidence="5 8" id="KW-0812">Transmembrane</keyword>
<evidence type="ECO:0000256" key="4">
    <source>
        <dbReference type="ARBA" id="ARBA00022679"/>
    </source>
</evidence>
<dbReference type="InterPro" id="IPR003362">
    <property type="entry name" value="Bact_transf"/>
</dbReference>
<feature type="transmembrane region" description="Helical" evidence="8">
    <location>
        <begin position="194"/>
        <end position="215"/>
    </location>
</feature>
<dbReference type="AlphaFoldDB" id="A0A6J5G6M5"/>
<dbReference type="GO" id="GO:0005886">
    <property type="term" value="C:plasma membrane"/>
    <property type="evidence" value="ECO:0007669"/>
    <property type="project" value="UniProtKB-SubCell"/>
</dbReference>
<evidence type="ECO:0000256" key="7">
    <source>
        <dbReference type="ARBA" id="ARBA00023136"/>
    </source>
</evidence>
<feature type="domain" description="Bacterial sugar transferase" evidence="9">
    <location>
        <begin position="189"/>
        <end position="379"/>
    </location>
</feature>
<keyword evidence="6 8" id="KW-1133">Transmembrane helix</keyword>
<evidence type="ECO:0000256" key="6">
    <source>
        <dbReference type="ARBA" id="ARBA00022989"/>
    </source>
</evidence>
<evidence type="ECO:0000313" key="10">
    <source>
        <dbReference type="EMBL" id="CAB3794758.1"/>
    </source>
</evidence>
<dbReference type="EMBL" id="CADIKI010000010">
    <property type="protein sequence ID" value="CAB3794758.1"/>
    <property type="molecule type" value="Genomic_DNA"/>
</dbReference>
<evidence type="ECO:0000259" key="9">
    <source>
        <dbReference type="Pfam" id="PF02397"/>
    </source>
</evidence>
<reference evidence="10 11" key="1">
    <citation type="submission" date="2020-04" db="EMBL/GenBank/DDBJ databases">
        <authorList>
            <person name="De Canck E."/>
        </authorList>
    </citation>
    <scope>NUCLEOTIDE SEQUENCE [LARGE SCALE GENOMIC DNA]</scope>
    <source>
        <strain evidence="10 11">LMG 27177</strain>
    </source>
</reference>
<feature type="transmembrane region" description="Helical" evidence="8">
    <location>
        <begin position="128"/>
        <end position="153"/>
    </location>
</feature>
<evidence type="ECO:0000313" key="11">
    <source>
        <dbReference type="Proteomes" id="UP000494252"/>
    </source>
</evidence>
<dbReference type="GO" id="GO:0016780">
    <property type="term" value="F:phosphotransferase activity, for other substituted phosphate groups"/>
    <property type="evidence" value="ECO:0007669"/>
    <property type="project" value="TreeGrafter"/>
</dbReference>
<accession>A0A6J5G6M5</accession>
<feature type="transmembrane region" description="Helical" evidence="8">
    <location>
        <begin position="98"/>
        <end position="116"/>
    </location>
</feature>
<comment type="similarity">
    <text evidence="2">Belongs to the bacterial sugar transferase family.</text>
</comment>
<comment type="subcellular location">
    <subcellularLocation>
        <location evidence="1">Cell membrane</location>
    </subcellularLocation>
</comment>
<dbReference type="Proteomes" id="UP000494252">
    <property type="component" value="Unassembled WGS sequence"/>
</dbReference>
<feature type="transmembrane region" description="Helical" evidence="8">
    <location>
        <begin position="65"/>
        <end position="86"/>
    </location>
</feature>
<feature type="transmembrane region" description="Helical" evidence="8">
    <location>
        <begin position="37"/>
        <end position="59"/>
    </location>
</feature>
<dbReference type="PANTHER" id="PTHR30576">
    <property type="entry name" value="COLANIC BIOSYNTHESIS UDP-GLUCOSE LIPID CARRIER TRANSFERASE"/>
    <property type="match status" value="1"/>
</dbReference>
<dbReference type="Pfam" id="PF13727">
    <property type="entry name" value="CoA_binding_3"/>
    <property type="match status" value="1"/>
</dbReference>
<evidence type="ECO:0000256" key="2">
    <source>
        <dbReference type="ARBA" id="ARBA00006464"/>
    </source>
</evidence>
<evidence type="ECO:0000256" key="1">
    <source>
        <dbReference type="ARBA" id="ARBA00004236"/>
    </source>
</evidence>
<evidence type="ECO:0000256" key="5">
    <source>
        <dbReference type="ARBA" id="ARBA00022692"/>
    </source>
</evidence>
<keyword evidence="3" id="KW-1003">Cell membrane</keyword>
<name>A0A6J5G6M5_9BURK</name>
<keyword evidence="4" id="KW-0808">Transferase</keyword>
<sequence>MYQKNPPKNKYTESTSDLMTGVEGAFMNGFLSRVTDGALIVVGALCALHFSGTGSAGAMRFDVSLVAFAVALALSVFPACGTYRPVRTQSLINLMSRTILAWTVVQACGFALLYVLHRFHLVSRVWFIYWTITSGLGMLIARTLALAILELCWRVGKRAHRAALEGVSVQAAAPNETASVAEPGRLAVKRGFDLLFAVPMLFSLAPFFAVIALLVRRDGGPSVFGHERIGLHGRTFRCLKFRTMIVNADEILGELLEHDPDARAEWARDFKLKNDVRVTPVGRFLRRTSLDELPQLWNVVRGDMSLVGPRPVVEQELERYGKDVSYYLTTKPGMTGVWQVSGRNDVDYARRVSMDVLYAKRWSLAWDVAILVKTIGVMVRREGAY</sequence>
<organism evidence="10 11">
    <name type="scientific">Paraburkholderia fynbosensis</name>
    <dbReference type="NCBI Taxonomy" id="1200993"/>
    <lineage>
        <taxon>Bacteria</taxon>
        <taxon>Pseudomonadati</taxon>
        <taxon>Pseudomonadota</taxon>
        <taxon>Betaproteobacteria</taxon>
        <taxon>Burkholderiales</taxon>
        <taxon>Burkholderiaceae</taxon>
        <taxon>Paraburkholderia</taxon>
    </lineage>
</organism>
<evidence type="ECO:0000256" key="8">
    <source>
        <dbReference type="SAM" id="Phobius"/>
    </source>
</evidence>
<dbReference type="PANTHER" id="PTHR30576:SF4">
    <property type="entry name" value="UNDECAPRENYL-PHOSPHATE GALACTOSE PHOSPHOTRANSFERASE"/>
    <property type="match status" value="1"/>
</dbReference>
<gene>
    <name evidence="10" type="ORF">LMG27177_03742</name>
</gene>